<dbReference type="FunCoup" id="D3BLS8">
    <property type="interactions" value="39"/>
</dbReference>
<evidence type="ECO:0000256" key="7">
    <source>
        <dbReference type="ARBA" id="ARBA00043159"/>
    </source>
</evidence>
<name>D3BLS8_HETP5</name>
<dbReference type="RefSeq" id="XP_020429657.1">
    <property type="nucleotide sequence ID" value="XM_020582876.1"/>
</dbReference>
<dbReference type="GO" id="GO:0005829">
    <property type="term" value="C:cytosol"/>
    <property type="evidence" value="ECO:0007669"/>
    <property type="project" value="GOC"/>
</dbReference>
<proteinExistence type="predicted"/>
<dbReference type="FunFam" id="1.20.1280.290:FF:000005">
    <property type="entry name" value="PQ-loop repeat-containing protein 1"/>
    <property type="match status" value="1"/>
</dbReference>
<dbReference type="FunFam" id="1.20.1280.290:FF:000008">
    <property type="entry name" value="PQ-loop repeat-containing protein 1"/>
    <property type="match status" value="1"/>
</dbReference>
<keyword evidence="5 8" id="KW-0472">Membrane</keyword>
<evidence type="ECO:0000313" key="9">
    <source>
        <dbReference type="EMBL" id="EFA77529.1"/>
    </source>
</evidence>
<evidence type="ECO:0000256" key="1">
    <source>
        <dbReference type="ARBA" id="ARBA00004141"/>
    </source>
</evidence>
<dbReference type="OMA" id="FKMWFFF"/>
<evidence type="ECO:0000256" key="5">
    <source>
        <dbReference type="ARBA" id="ARBA00023136"/>
    </source>
</evidence>
<comment type="caution">
    <text evidence="9">The sequence shown here is derived from an EMBL/GenBank/DDBJ whole genome shotgun (WGS) entry which is preliminary data.</text>
</comment>
<dbReference type="GO" id="GO:0042147">
    <property type="term" value="P:retrograde transport, endosome to Golgi"/>
    <property type="evidence" value="ECO:0007669"/>
    <property type="project" value="TreeGrafter"/>
</dbReference>
<feature type="transmembrane region" description="Helical" evidence="8">
    <location>
        <begin position="130"/>
        <end position="151"/>
    </location>
</feature>
<dbReference type="GO" id="GO:0005768">
    <property type="term" value="C:endosome"/>
    <property type="evidence" value="ECO:0007669"/>
    <property type="project" value="TreeGrafter"/>
</dbReference>
<keyword evidence="2 8" id="KW-0812">Transmembrane</keyword>
<feature type="transmembrane region" description="Helical" evidence="8">
    <location>
        <begin position="50"/>
        <end position="70"/>
    </location>
</feature>
<dbReference type="GeneID" id="31367599"/>
<keyword evidence="10" id="KW-1185">Reference proteome</keyword>
<protein>
    <recommendedName>
        <fullName evidence="6">Solute carrier family 66 member 2</fullName>
    </recommendedName>
    <alternativeName>
        <fullName evidence="7">PQ-loop repeat-containing protein 1</fullName>
    </alternativeName>
</protein>
<dbReference type="PANTHER" id="PTHR14856">
    <property type="entry name" value="PQ-LOOP REPEAT-CONTAINING PROTEIN 1-LIKE PROTEIN"/>
    <property type="match status" value="1"/>
</dbReference>
<evidence type="ECO:0000256" key="8">
    <source>
        <dbReference type="SAM" id="Phobius"/>
    </source>
</evidence>
<dbReference type="EMBL" id="ADBJ01000042">
    <property type="protein sequence ID" value="EFA77529.1"/>
    <property type="molecule type" value="Genomic_DNA"/>
</dbReference>
<keyword evidence="4 8" id="KW-1133">Transmembrane helix</keyword>
<organism evidence="9 10">
    <name type="scientific">Heterostelium pallidum (strain ATCC 26659 / Pp 5 / PN500)</name>
    <name type="common">Cellular slime mold</name>
    <name type="synonym">Polysphondylium pallidum</name>
    <dbReference type="NCBI Taxonomy" id="670386"/>
    <lineage>
        <taxon>Eukaryota</taxon>
        <taxon>Amoebozoa</taxon>
        <taxon>Evosea</taxon>
        <taxon>Eumycetozoa</taxon>
        <taxon>Dictyostelia</taxon>
        <taxon>Acytosteliales</taxon>
        <taxon>Acytosteliaceae</taxon>
        <taxon>Heterostelium</taxon>
    </lineage>
</organism>
<evidence type="ECO:0000256" key="2">
    <source>
        <dbReference type="ARBA" id="ARBA00022692"/>
    </source>
</evidence>
<feature type="transmembrane region" description="Helical" evidence="8">
    <location>
        <begin position="20"/>
        <end position="38"/>
    </location>
</feature>
<evidence type="ECO:0000313" key="10">
    <source>
        <dbReference type="Proteomes" id="UP000001396"/>
    </source>
</evidence>
<keyword evidence="3" id="KW-0677">Repeat</keyword>
<feature type="transmembrane region" description="Helical" evidence="8">
    <location>
        <begin position="213"/>
        <end position="233"/>
    </location>
</feature>
<comment type="subcellular location">
    <subcellularLocation>
        <location evidence="1">Membrane</location>
        <topology evidence="1">Multi-pass membrane protein</topology>
    </subcellularLocation>
</comment>
<dbReference type="InterPro" id="IPR052241">
    <property type="entry name" value="SLC66/Scramblase_ANY1"/>
</dbReference>
<gene>
    <name evidence="9" type="ORF">PPL_12132</name>
</gene>
<dbReference type="GO" id="GO:0005802">
    <property type="term" value="C:trans-Golgi network"/>
    <property type="evidence" value="ECO:0007669"/>
    <property type="project" value="TreeGrafter"/>
</dbReference>
<feature type="transmembrane region" description="Helical" evidence="8">
    <location>
        <begin position="187"/>
        <end position="207"/>
    </location>
</feature>
<evidence type="ECO:0000256" key="6">
    <source>
        <dbReference type="ARBA" id="ARBA00040648"/>
    </source>
</evidence>
<dbReference type="PANTHER" id="PTHR14856:SF9">
    <property type="entry name" value="PQ-LOOP REPEAT-CONTAINING PROTEIN 1"/>
    <property type="match status" value="1"/>
</dbReference>
<dbReference type="AlphaFoldDB" id="D3BLS8"/>
<dbReference type="InterPro" id="IPR006603">
    <property type="entry name" value="PQ-loop_rpt"/>
</dbReference>
<dbReference type="Proteomes" id="UP000001396">
    <property type="component" value="Unassembled WGS sequence"/>
</dbReference>
<reference evidence="9 10" key="1">
    <citation type="journal article" date="2011" name="Genome Res.">
        <title>Phylogeny-wide analysis of social amoeba genomes highlights ancient origins for complex intercellular communication.</title>
        <authorList>
            <person name="Heidel A.J."/>
            <person name="Lawal H.M."/>
            <person name="Felder M."/>
            <person name="Schilde C."/>
            <person name="Helps N.R."/>
            <person name="Tunggal B."/>
            <person name="Rivero F."/>
            <person name="John U."/>
            <person name="Schleicher M."/>
            <person name="Eichinger L."/>
            <person name="Platzer M."/>
            <person name="Noegel A.A."/>
            <person name="Schaap P."/>
            <person name="Gloeckner G."/>
        </authorList>
    </citation>
    <scope>NUCLEOTIDE SEQUENCE [LARGE SCALE GENOMIC DNA]</scope>
    <source>
        <strain evidence="10">ATCC 26659 / Pp 5 / PN500</strain>
    </source>
</reference>
<dbReference type="Gene3D" id="1.20.1280.290">
    <property type="match status" value="1"/>
</dbReference>
<accession>D3BLS8</accession>
<sequence length="236" mass="26913">MKISKDTLLESLKIISSGEMVFSLIMVFGPVIGYVSQYKSMKETRNAEAFSSKVSLILLLSNILRCYFWIGERFETTLLYQALVMIVAQLLMLQLTVSLKASDSISRSRRSLSQSFTAQPFWEWDSLSPYLMFLAGYSGLFMLLTMMFYGSSSFFDLLGTLSLTIEAMLGVPQLYQNYKNGSAKGLSFVLIGSWFLGDLFKTLYFFYNNSPNQFIYCGLFQLFVDVAISYQILTYK</sequence>
<dbReference type="GO" id="GO:0045332">
    <property type="term" value="P:phospholipid translocation"/>
    <property type="evidence" value="ECO:0007669"/>
    <property type="project" value="TreeGrafter"/>
</dbReference>
<dbReference type="InParanoid" id="D3BLS8"/>
<dbReference type="GO" id="GO:0016020">
    <property type="term" value="C:membrane"/>
    <property type="evidence" value="ECO:0007669"/>
    <property type="project" value="UniProtKB-SubCell"/>
</dbReference>
<evidence type="ECO:0000256" key="3">
    <source>
        <dbReference type="ARBA" id="ARBA00022737"/>
    </source>
</evidence>
<dbReference type="Pfam" id="PF04193">
    <property type="entry name" value="PQ-loop"/>
    <property type="match status" value="1"/>
</dbReference>
<feature type="transmembrane region" description="Helical" evidence="8">
    <location>
        <begin position="82"/>
        <end position="101"/>
    </location>
</feature>
<dbReference type="SMART" id="SM00679">
    <property type="entry name" value="CTNS"/>
    <property type="match status" value="1"/>
</dbReference>
<evidence type="ECO:0000256" key="4">
    <source>
        <dbReference type="ARBA" id="ARBA00022989"/>
    </source>
</evidence>